<keyword evidence="11" id="KW-0472">Membrane</keyword>
<dbReference type="InterPro" id="IPR036890">
    <property type="entry name" value="HATPase_C_sf"/>
</dbReference>
<dbReference type="Gene3D" id="3.30.565.10">
    <property type="entry name" value="Histidine kinase-like ATPase, C-terminal domain"/>
    <property type="match status" value="1"/>
</dbReference>
<evidence type="ECO:0000256" key="4">
    <source>
        <dbReference type="ARBA" id="ARBA00022679"/>
    </source>
</evidence>
<keyword evidence="9" id="KW-0175">Coiled coil</keyword>
<keyword evidence="11" id="KW-0812">Transmembrane</keyword>
<accession>A0ABW2QBS4</accession>
<keyword evidence="3" id="KW-0597">Phosphoprotein</keyword>
<feature type="transmembrane region" description="Helical" evidence="11">
    <location>
        <begin position="36"/>
        <end position="56"/>
    </location>
</feature>
<evidence type="ECO:0000256" key="3">
    <source>
        <dbReference type="ARBA" id="ARBA00022553"/>
    </source>
</evidence>
<comment type="caution">
    <text evidence="13">The sequence shown here is derived from an EMBL/GenBank/DDBJ whole genome shotgun (WGS) entry which is preliminary data.</text>
</comment>
<name>A0ABW2QBS4_9MICO</name>
<evidence type="ECO:0000256" key="9">
    <source>
        <dbReference type="SAM" id="Coils"/>
    </source>
</evidence>
<evidence type="ECO:0000256" key="5">
    <source>
        <dbReference type="ARBA" id="ARBA00022741"/>
    </source>
</evidence>
<keyword evidence="14" id="KW-1185">Reference proteome</keyword>
<organism evidence="13 14">
    <name type="scientific">Georgenia alba</name>
    <dbReference type="NCBI Taxonomy" id="2233858"/>
    <lineage>
        <taxon>Bacteria</taxon>
        <taxon>Bacillati</taxon>
        <taxon>Actinomycetota</taxon>
        <taxon>Actinomycetes</taxon>
        <taxon>Micrococcales</taxon>
        <taxon>Bogoriellaceae</taxon>
        <taxon>Georgenia</taxon>
    </lineage>
</organism>
<evidence type="ECO:0000256" key="7">
    <source>
        <dbReference type="ARBA" id="ARBA00022840"/>
    </source>
</evidence>
<feature type="coiled-coil region" evidence="9">
    <location>
        <begin position="176"/>
        <end position="210"/>
    </location>
</feature>
<keyword evidence="6 13" id="KW-0418">Kinase</keyword>
<dbReference type="InterPro" id="IPR050482">
    <property type="entry name" value="Sensor_HK_TwoCompSys"/>
</dbReference>
<feature type="transmembrane region" description="Helical" evidence="11">
    <location>
        <begin position="62"/>
        <end position="79"/>
    </location>
</feature>
<dbReference type="EMBL" id="JBHTCQ010000004">
    <property type="protein sequence ID" value="MFC7406895.1"/>
    <property type="molecule type" value="Genomic_DNA"/>
</dbReference>
<evidence type="ECO:0000259" key="12">
    <source>
        <dbReference type="Pfam" id="PF07730"/>
    </source>
</evidence>
<dbReference type="Pfam" id="PF07730">
    <property type="entry name" value="HisKA_3"/>
    <property type="match status" value="1"/>
</dbReference>
<keyword evidence="5" id="KW-0547">Nucleotide-binding</keyword>
<comment type="catalytic activity">
    <reaction evidence="1">
        <text>ATP + protein L-histidine = ADP + protein N-phospho-L-histidine.</text>
        <dbReference type="EC" id="2.7.13.3"/>
    </reaction>
</comment>
<evidence type="ECO:0000256" key="1">
    <source>
        <dbReference type="ARBA" id="ARBA00000085"/>
    </source>
</evidence>
<dbReference type="RefSeq" id="WP_382396420.1">
    <property type="nucleotide sequence ID" value="NZ_JBHTCQ010000004.1"/>
</dbReference>
<keyword evidence="4" id="KW-0808">Transferase</keyword>
<dbReference type="Gene3D" id="1.20.5.1930">
    <property type="match status" value="1"/>
</dbReference>
<reference evidence="14" key="1">
    <citation type="journal article" date="2019" name="Int. J. Syst. Evol. Microbiol.">
        <title>The Global Catalogue of Microorganisms (GCM) 10K type strain sequencing project: providing services to taxonomists for standard genome sequencing and annotation.</title>
        <authorList>
            <consortium name="The Broad Institute Genomics Platform"/>
            <consortium name="The Broad Institute Genome Sequencing Center for Infectious Disease"/>
            <person name="Wu L."/>
            <person name="Ma J."/>
        </authorList>
    </citation>
    <scope>NUCLEOTIDE SEQUENCE [LARGE SCALE GENOMIC DNA]</scope>
    <source>
        <strain evidence="14">JCM 1490</strain>
    </source>
</reference>
<dbReference type="PANTHER" id="PTHR24421">
    <property type="entry name" value="NITRATE/NITRITE SENSOR PROTEIN NARX-RELATED"/>
    <property type="match status" value="1"/>
</dbReference>
<evidence type="ECO:0000256" key="10">
    <source>
        <dbReference type="SAM" id="MobiDB-lite"/>
    </source>
</evidence>
<dbReference type="Proteomes" id="UP001596455">
    <property type="component" value="Unassembled WGS sequence"/>
</dbReference>
<evidence type="ECO:0000313" key="14">
    <source>
        <dbReference type="Proteomes" id="UP001596455"/>
    </source>
</evidence>
<evidence type="ECO:0000313" key="13">
    <source>
        <dbReference type="EMBL" id="MFC7406895.1"/>
    </source>
</evidence>
<dbReference type="PANTHER" id="PTHR24421:SF10">
    <property type="entry name" value="NITRATE_NITRITE SENSOR PROTEIN NARQ"/>
    <property type="match status" value="1"/>
</dbReference>
<dbReference type="GO" id="GO:0016301">
    <property type="term" value="F:kinase activity"/>
    <property type="evidence" value="ECO:0007669"/>
    <property type="project" value="UniProtKB-KW"/>
</dbReference>
<proteinExistence type="predicted"/>
<dbReference type="CDD" id="cd16917">
    <property type="entry name" value="HATPase_UhpB-NarQ-NarX-like"/>
    <property type="match status" value="1"/>
</dbReference>
<keyword evidence="7" id="KW-0067">ATP-binding</keyword>
<dbReference type="SUPFAM" id="SSF55874">
    <property type="entry name" value="ATPase domain of HSP90 chaperone/DNA topoisomerase II/histidine kinase"/>
    <property type="match status" value="1"/>
</dbReference>
<keyword evidence="11" id="KW-1133">Transmembrane helix</keyword>
<feature type="region of interest" description="Disordered" evidence="10">
    <location>
        <begin position="361"/>
        <end position="385"/>
    </location>
</feature>
<sequence>MARPGQQRAAAEEHVPVAIDDWVLPSLPYRSVRGDVVMALGILLIGVMVAVTGFGRGPAPEGGPLVPLLAAVVAASSLLAKRRWPVVACVGCGAALVGETALVGAGLNLALLIALFDALYAAALVGRPWERRTILVGCTVAGAVLVASSRGDADDRIQVVLSLVALLGSPLFIGTASRQREELIQAEKARAAAERQRADAVLRAATAERERAVRSERATLARDLHDAVAAHLSAIALQSAATSRASGDTASAMRAVRESSLEALAELRQLIDVLNAEDPGDLPLKVPPGIEETGILRGDAERLGVALELEVDAPREDLTTATSHVLMRIAREAVVNAARHAPGAPLRLTVRAEDEGVLLTASNPLPDERPAADPSSPQDTSGGLGTVIMTEQAAAVGGRCDAGPSDDGTWVVRATVPRHRSPVVPS</sequence>
<feature type="domain" description="Signal transduction histidine kinase subgroup 3 dimerisation and phosphoacceptor" evidence="12">
    <location>
        <begin position="216"/>
        <end position="276"/>
    </location>
</feature>
<protein>
    <recommendedName>
        <fullName evidence="2">histidine kinase</fullName>
        <ecNumber evidence="2">2.7.13.3</ecNumber>
    </recommendedName>
</protein>
<evidence type="ECO:0000256" key="8">
    <source>
        <dbReference type="ARBA" id="ARBA00023012"/>
    </source>
</evidence>
<gene>
    <name evidence="13" type="ORF">ACFQQL_17375</name>
</gene>
<evidence type="ECO:0000256" key="6">
    <source>
        <dbReference type="ARBA" id="ARBA00022777"/>
    </source>
</evidence>
<dbReference type="EC" id="2.7.13.3" evidence="2"/>
<evidence type="ECO:0000256" key="11">
    <source>
        <dbReference type="SAM" id="Phobius"/>
    </source>
</evidence>
<dbReference type="InterPro" id="IPR011712">
    <property type="entry name" value="Sig_transdc_His_kin_sub3_dim/P"/>
</dbReference>
<evidence type="ECO:0000256" key="2">
    <source>
        <dbReference type="ARBA" id="ARBA00012438"/>
    </source>
</evidence>
<keyword evidence="8" id="KW-0902">Two-component regulatory system</keyword>